<dbReference type="EMBL" id="ACZL01000031">
    <property type="protein sequence ID" value="EHI55036.1"/>
    <property type="molecule type" value="Genomic_DNA"/>
</dbReference>
<gene>
    <name evidence="2" type="ORF">HMPREF9333_01883</name>
</gene>
<dbReference type="Proteomes" id="UP000003011">
    <property type="component" value="Unassembled WGS sequence"/>
</dbReference>
<evidence type="ECO:0008006" key="4">
    <source>
        <dbReference type="Google" id="ProtNLM"/>
    </source>
</evidence>
<sequence>MIDFKKKNKSKDIDFIMDILHIVAGVLIVILSVIAFLSPEEHLLFFPAIFSLAGVMHFMLWFRKYREAQGIKKKILSFVYFVLGIFYTGIAVVELITM</sequence>
<dbReference type="AlphaFoldDB" id="G5GJZ3"/>
<keyword evidence="1" id="KW-1133">Transmembrane helix</keyword>
<dbReference type="Pfam" id="PF20342">
    <property type="entry name" value="DUF6637"/>
    <property type="match status" value="1"/>
</dbReference>
<evidence type="ECO:0000313" key="3">
    <source>
        <dbReference type="Proteomes" id="UP000003011"/>
    </source>
</evidence>
<feature type="transmembrane region" description="Helical" evidence="1">
    <location>
        <begin position="43"/>
        <end position="63"/>
    </location>
</feature>
<dbReference type="RefSeq" id="WP_005541682.1">
    <property type="nucleotide sequence ID" value="NZ_JH378836.1"/>
</dbReference>
<organism evidence="2 3">
    <name type="scientific">Johnsonella ignava ATCC 51276</name>
    <dbReference type="NCBI Taxonomy" id="679200"/>
    <lineage>
        <taxon>Bacteria</taxon>
        <taxon>Bacillati</taxon>
        <taxon>Bacillota</taxon>
        <taxon>Clostridia</taxon>
        <taxon>Lachnospirales</taxon>
        <taxon>Lachnospiraceae</taxon>
        <taxon>Johnsonella</taxon>
    </lineage>
</organism>
<dbReference type="OrthoDB" id="2050663at2"/>
<dbReference type="HOGENOM" id="CLU_179138_0_0_9"/>
<accession>G5GJZ3</accession>
<feature type="transmembrane region" description="Helical" evidence="1">
    <location>
        <begin position="75"/>
        <end position="96"/>
    </location>
</feature>
<dbReference type="InterPro" id="IPR046577">
    <property type="entry name" value="DUF6637"/>
</dbReference>
<keyword evidence="1" id="KW-0472">Membrane</keyword>
<proteinExistence type="predicted"/>
<comment type="caution">
    <text evidence="2">The sequence shown here is derived from an EMBL/GenBank/DDBJ whole genome shotgun (WGS) entry which is preliminary data.</text>
</comment>
<keyword evidence="1" id="KW-0812">Transmembrane</keyword>
<dbReference type="STRING" id="679200.HMPREF9333_01883"/>
<name>G5GJZ3_9FIRM</name>
<protein>
    <recommendedName>
        <fullName evidence="4">DUF4405 domain-containing protein</fullName>
    </recommendedName>
</protein>
<feature type="transmembrane region" description="Helical" evidence="1">
    <location>
        <begin position="15"/>
        <end position="37"/>
    </location>
</feature>
<evidence type="ECO:0000256" key="1">
    <source>
        <dbReference type="SAM" id="Phobius"/>
    </source>
</evidence>
<evidence type="ECO:0000313" key="2">
    <source>
        <dbReference type="EMBL" id="EHI55036.1"/>
    </source>
</evidence>
<keyword evidence="3" id="KW-1185">Reference proteome</keyword>
<reference evidence="2 3" key="1">
    <citation type="submission" date="2011-08" db="EMBL/GenBank/DDBJ databases">
        <title>The Genome Sequence of Johnsonella ignava ATCC 51276.</title>
        <authorList>
            <consortium name="The Broad Institute Genome Sequencing Platform"/>
            <person name="Earl A."/>
            <person name="Ward D."/>
            <person name="Feldgarden M."/>
            <person name="Gevers D."/>
            <person name="Izard J."/>
            <person name="Blanton J.M."/>
            <person name="Baranova O.V."/>
            <person name="Dewhirst F.E."/>
            <person name="Young S.K."/>
            <person name="Zeng Q."/>
            <person name="Gargeya S."/>
            <person name="Fitzgerald M."/>
            <person name="Haas B."/>
            <person name="Abouelleil A."/>
            <person name="Alvarado L."/>
            <person name="Arachchi H.M."/>
            <person name="Berlin A."/>
            <person name="Brown A."/>
            <person name="Chapman S.B."/>
            <person name="Chen Z."/>
            <person name="Dunbar C."/>
            <person name="Freedman E."/>
            <person name="Gearin G."/>
            <person name="Gellesch M."/>
            <person name="Goldberg J."/>
            <person name="Griggs A."/>
            <person name="Gujja S."/>
            <person name="Heiman D."/>
            <person name="Howarth C."/>
            <person name="Larson L."/>
            <person name="Lui A."/>
            <person name="MacDonald P.J.P."/>
            <person name="Montmayeur A."/>
            <person name="Murphy C."/>
            <person name="Neiman D."/>
            <person name="Pearson M."/>
            <person name="Priest M."/>
            <person name="Roberts A."/>
            <person name="Saif S."/>
            <person name="Shea T."/>
            <person name="Shenoy N."/>
            <person name="Sisk P."/>
            <person name="Stolte C."/>
            <person name="Sykes S."/>
            <person name="Wortman J."/>
            <person name="Nusbaum C."/>
            <person name="Birren B."/>
        </authorList>
    </citation>
    <scope>NUCLEOTIDE SEQUENCE [LARGE SCALE GENOMIC DNA]</scope>
    <source>
        <strain evidence="2 3">ATCC 51276</strain>
    </source>
</reference>